<dbReference type="Proteomes" id="UP000593571">
    <property type="component" value="Unassembled WGS sequence"/>
</dbReference>
<protein>
    <submittedName>
        <fullName evidence="2">Uncharacterized protein</fullName>
    </submittedName>
</protein>
<accession>A0A7J8C2S1</accession>
<organism evidence="2 3">
    <name type="scientific">Rousettus aegyptiacus</name>
    <name type="common">Egyptian fruit bat</name>
    <name type="synonym">Pteropus aegyptiacus</name>
    <dbReference type="NCBI Taxonomy" id="9407"/>
    <lineage>
        <taxon>Eukaryota</taxon>
        <taxon>Metazoa</taxon>
        <taxon>Chordata</taxon>
        <taxon>Craniata</taxon>
        <taxon>Vertebrata</taxon>
        <taxon>Euteleostomi</taxon>
        <taxon>Mammalia</taxon>
        <taxon>Eutheria</taxon>
        <taxon>Laurasiatheria</taxon>
        <taxon>Chiroptera</taxon>
        <taxon>Yinpterochiroptera</taxon>
        <taxon>Pteropodoidea</taxon>
        <taxon>Pteropodidae</taxon>
        <taxon>Rousettinae</taxon>
        <taxon>Rousettus</taxon>
    </lineage>
</organism>
<evidence type="ECO:0000313" key="3">
    <source>
        <dbReference type="Proteomes" id="UP000593571"/>
    </source>
</evidence>
<feature type="compositionally biased region" description="Basic and acidic residues" evidence="1">
    <location>
        <begin position="30"/>
        <end position="39"/>
    </location>
</feature>
<feature type="region of interest" description="Disordered" evidence="1">
    <location>
        <begin position="22"/>
        <end position="75"/>
    </location>
</feature>
<name>A0A7J8C2S1_ROUAE</name>
<reference evidence="2 3" key="1">
    <citation type="journal article" date="2020" name="Nature">
        <title>Six reference-quality genomes reveal evolution of bat adaptations.</title>
        <authorList>
            <person name="Jebb D."/>
            <person name="Huang Z."/>
            <person name="Pippel M."/>
            <person name="Hughes G.M."/>
            <person name="Lavrichenko K."/>
            <person name="Devanna P."/>
            <person name="Winkler S."/>
            <person name="Jermiin L.S."/>
            <person name="Skirmuntt E.C."/>
            <person name="Katzourakis A."/>
            <person name="Burkitt-Gray L."/>
            <person name="Ray D.A."/>
            <person name="Sullivan K.A.M."/>
            <person name="Roscito J.G."/>
            <person name="Kirilenko B.M."/>
            <person name="Davalos L.M."/>
            <person name="Corthals A.P."/>
            <person name="Power M.L."/>
            <person name="Jones G."/>
            <person name="Ransome R.D."/>
            <person name="Dechmann D.K.N."/>
            <person name="Locatelli A.G."/>
            <person name="Puechmaille S.J."/>
            <person name="Fedrigo O."/>
            <person name="Jarvis E.D."/>
            <person name="Hiller M."/>
            <person name="Vernes S.C."/>
            <person name="Myers E.W."/>
            <person name="Teeling E.C."/>
        </authorList>
    </citation>
    <scope>NUCLEOTIDE SEQUENCE [LARGE SCALE GENOMIC DNA]</scope>
    <source>
        <strain evidence="2">MRouAeg1</strain>
        <tissue evidence="2">Muscle</tissue>
    </source>
</reference>
<dbReference type="EMBL" id="JACASE010000015">
    <property type="protein sequence ID" value="KAF6405153.1"/>
    <property type="molecule type" value="Genomic_DNA"/>
</dbReference>
<feature type="region of interest" description="Disordered" evidence="1">
    <location>
        <begin position="180"/>
        <end position="200"/>
    </location>
</feature>
<gene>
    <name evidence="2" type="ORF">HJG63_009463</name>
</gene>
<sequence>MTLWERGFFSSAADEELGVRLTSVTSTQDGSRRASEQQRHTTGQAGVRARHSGPRASLVGGAANTAPAPSTGPLDPWTKLLPSWLRLLREAALCDVSKDKWCRPGWAWSKGAQNQTRGARGGPGPPPLAGLGPVRVSTVLSAADRQVQSIYRAILRLTGETGVYARPACTRDGQLRCPSWTSQRGAGPASPSACVPGRGRLPNSHVVQPWRL</sequence>
<evidence type="ECO:0000313" key="2">
    <source>
        <dbReference type="EMBL" id="KAF6405153.1"/>
    </source>
</evidence>
<proteinExistence type="predicted"/>
<comment type="caution">
    <text evidence="2">The sequence shown here is derived from an EMBL/GenBank/DDBJ whole genome shotgun (WGS) entry which is preliminary data.</text>
</comment>
<dbReference type="AlphaFoldDB" id="A0A7J8C2S1"/>
<evidence type="ECO:0000256" key="1">
    <source>
        <dbReference type="SAM" id="MobiDB-lite"/>
    </source>
</evidence>
<keyword evidence="3" id="KW-1185">Reference proteome</keyword>